<keyword evidence="3" id="KW-1185">Reference proteome</keyword>
<gene>
    <name evidence="2" type="ordered locus">Ssed_3270</name>
</gene>
<feature type="transmembrane region" description="Helical" evidence="1">
    <location>
        <begin position="97"/>
        <end position="115"/>
    </location>
</feature>
<dbReference type="Proteomes" id="UP000002015">
    <property type="component" value="Chromosome"/>
</dbReference>
<keyword evidence="1" id="KW-1133">Transmembrane helix</keyword>
<keyword evidence="1" id="KW-0812">Transmembrane</keyword>
<evidence type="ECO:0000256" key="1">
    <source>
        <dbReference type="SAM" id="Phobius"/>
    </source>
</evidence>
<dbReference type="HOGENOM" id="CLU_1495223_0_0_6"/>
<feature type="transmembrane region" description="Helical" evidence="1">
    <location>
        <begin position="43"/>
        <end position="67"/>
    </location>
</feature>
<organism evidence="2 3">
    <name type="scientific">Shewanella sediminis (strain HAW-EB3)</name>
    <dbReference type="NCBI Taxonomy" id="425104"/>
    <lineage>
        <taxon>Bacteria</taxon>
        <taxon>Pseudomonadati</taxon>
        <taxon>Pseudomonadota</taxon>
        <taxon>Gammaproteobacteria</taxon>
        <taxon>Alteromonadales</taxon>
        <taxon>Shewanellaceae</taxon>
        <taxon>Shewanella</taxon>
    </lineage>
</organism>
<dbReference type="KEGG" id="sse:Ssed_3270"/>
<feature type="transmembrane region" description="Helical" evidence="1">
    <location>
        <begin position="12"/>
        <end position="31"/>
    </location>
</feature>
<evidence type="ECO:0000313" key="2">
    <source>
        <dbReference type="EMBL" id="ABV37874.1"/>
    </source>
</evidence>
<proteinExistence type="predicted"/>
<reference evidence="2 3" key="1">
    <citation type="submission" date="2007-08" db="EMBL/GenBank/DDBJ databases">
        <title>Complete sequence of Shewanella sediminis HAW-EB3.</title>
        <authorList>
            <consortium name="US DOE Joint Genome Institute"/>
            <person name="Copeland A."/>
            <person name="Lucas S."/>
            <person name="Lapidus A."/>
            <person name="Barry K."/>
            <person name="Glavina del Rio T."/>
            <person name="Dalin E."/>
            <person name="Tice H."/>
            <person name="Pitluck S."/>
            <person name="Chertkov O."/>
            <person name="Brettin T."/>
            <person name="Bruce D."/>
            <person name="Detter J.C."/>
            <person name="Han C."/>
            <person name="Schmutz J."/>
            <person name="Larimer F."/>
            <person name="Land M."/>
            <person name="Hauser L."/>
            <person name="Kyrpides N."/>
            <person name="Kim E."/>
            <person name="Zhao J.-S."/>
            <person name="Richardson P."/>
        </authorList>
    </citation>
    <scope>NUCLEOTIDE SEQUENCE [LARGE SCALE GENOMIC DNA]</scope>
    <source>
        <strain evidence="2 3">HAW-EB3</strain>
    </source>
</reference>
<dbReference type="EMBL" id="CP000821">
    <property type="protein sequence ID" value="ABV37874.1"/>
    <property type="molecule type" value="Genomic_DNA"/>
</dbReference>
<dbReference type="AlphaFoldDB" id="A8FYF1"/>
<sequence length="180" mass="20086">MKKLYDGKMVKKQAFIGWLIAMTGILLQFVLENLVWGESRPDMAAYIVGVPFAIGGLIFSHALFTMLTGEERHPLDRLDENFVDIYQANMIRIRKHFKVCAVIAVIGVGSLVLFFTTHVPIFGAGFPLVMLGIFYYVFALYRWGRCPACHHVATDSSGRSVQLNLSKCPHCGAKLSNTNS</sequence>
<dbReference type="OrthoDB" id="6261019at2"/>
<dbReference type="RefSeq" id="WP_012143604.1">
    <property type="nucleotide sequence ID" value="NC_009831.1"/>
</dbReference>
<keyword evidence="1" id="KW-0472">Membrane</keyword>
<evidence type="ECO:0000313" key="3">
    <source>
        <dbReference type="Proteomes" id="UP000002015"/>
    </source>
</evidence>
<feature type="transmembrane region" description="Helical" evidence="1">
    <location>
        <begin position="121"/>
        <end position="141"/>
    </location>
</feature>
<protein>
    <submittedName>
        <fullName evidence="2">Uncharacterized protein</fullName>
    </submittedName>
</protein>
<accession>A8FYF1</accession>
<name>A8FYF1_SHESH</name>